<reference evidence="2 3" key="1">
    <citation type="submission" date="2023-04" db="EMBL/GenBank/DDBJ databases">
        <title>Complete genome sequence of Alisedimentitalea scapharcae.</title>
        <authorList>
            <person name="Rong J.-C."/>
            <person name="Yi M.-L."/>
            <person name="Zhao Q."/>
        </authorList>
    </citation>
    <scope>NUCLEOTIDE SEQUENCE [LARGE SCALE GENOMIC DNA]</scope>
    <source>
        <strain evidence="2 3">KCTC 42119</strain>
    </source>
</reference>
<evidence type="ECO:0000313" key="2">
    <source>
        <dbReference type="EMBL" id="WZK87894.1"/>
    </source>
</evidence>
<evidence type="ECO:0000313" key="3">
    <source>
        <dbReference type="Proteomes" id="UP001623232"/>
    </source>
</evidence>
<sequence length="97" mass="9926">MLSVTALIYTPIAALLIGAIAGLLAGKYLEGRKLWLLPGLLSLVGLATIIRLAAIPEGGEEAAFFPLVMLTGAILPGLFTVILGTLGGRAMAGRPTL</sequence>
<gene>
    <name evidence="2" type="ORF">QEZ52_14940</name>
</gene>
<organism evidence="2 3">
    <name type="scientific">Aliisedimentitalea scapharcae</name>
    <dbReference type="NCBI Taxonomy" id="1524259"/>
    <lineage>
        <taxon>Bacteria</taxon>
        <taxon>Pseudomonadati</taxon>
        <taxon>Pseudomonadota</taxon>
        <taxon>Alphaproteobacteria</taxon>
        <taxon>Rhodobacterales</taxon>
        <taxon>Roseobacteraceae</taxon>
        <taxon>Aliisedimentitalea</taxon>
    </lineage>
</organism>
<name>A0ABZ2XRF3_9RHOB</name>
<proteinExistence type="predicted"/>
<evidence type="ECO:0000256" key="1">
    <source>
        <dbReference type="SAM" id="Phobius"/>
    </source>
</evidence>
<keyword evidence="1" id="KW-0472">Membrane</keyword>
<keyword evidence="1" id="KW-0812">Transmembrane</keyword>
<accession>A0ABZ2XRF3</accession>
<feature type="transmembrane region" description="Helical" evidence="1">
    <location>
        <begin position="6"/>
        <end position="25"/>
    </location>
</feature>
<dbReference type="RefSeq" id="WP_406645227.1">
    <property type="nucleotide sequence ID" value="NZ_CP123584.1"/>
</dbReference>
<feature type="transmembrane region" description="Helical" evidence="1">
    <location>
        <begin position="34"/>
        <end position="56"/>
    </location>
</feature>
<keyword evidence="1" id="KW-1133">Transmembrane helix</keyword>
<feature type="transmembrane region" description="Helical" evidence="1">
    <location>
        <begin position="62"/>
        <end position="86"/>
    </location>
</feature>
<keyword evidence="3" id="KW-1185">Reference proteome</keyword>
<dbReference type="EMBL" id="CP123584">
    <property type="protein sequence ID" value="WZK87894.1"/>
    <property type="molecule type" value="Genomic_DNA"/>
</dbReference>
<protein>
    <submittedName>
        <fullName evidence="2">Uncharacterized protein</fullName>
    </submittedName>
</protein>
<dbReference type="Proteomes" id="UP001623232">
    <property type="component" value="Chromosome"/>
</dbReference>